<dbReference type="InterPro" id="IPR011333">
    <property type="entry name" value="SKP1/BTB/POZ_sf"/>
</dbReference>
<dbReference type="GO" id="GO:0016567">
    <property type="term" value="P:protein ubiquitination"/>
    <property type="evidence" value="ECO:0007669"/>
    <property type="project" value="UniProtKB-UniRule"/>
</dbReference>
<dbReference type="GeneID" id="120259053"/>
<keyword evidence="3 4" id="KW-0833">Ubl conjugation pathway</keyword>
<dbReference type="RefSeq" id="XP_039122520.1">
    <property type="nucleotide sequence ID" value="XM_039266586.1"/>
</dbReference>
<keyword evidence="6" id="KW-1185">Reference proteome</keyword>
<evidence type="ECO:0000259" key="5">
    <source>
        <dbReference type="Pfam" id="PF03931"/>
    </source>
</evidence>
<reference evidence="7" key="1">
    <citation type="submission" date="2025-08" db="UniProtKB">
        <authorList>
            <consortium name="RefSeq"/>
        </authorList>
    </citation>
    <scope>IDENTIFICATION</scope>
</reference>
<evidence type="ECO:0000256" key="4">
    <source>
        <dbReference type="PIRNR" id="PIRNR028729"/>
    </source>
</evidence>
<dbReference type="InterPro" id="IPR036296">
    <property type="entry name" value="SKP1-like_dim_sf"/>
</dbReference>
<proteinExistence type="inferred from homology"/>
<protein>
    <recommendedName>
        <fullName evidence="4">SKP1-like protein</fullName>
    </recommendedName>
</protein>
<evidence type="ECO:0000256" key="3">
    <source>
        <dbReference type="ARBA" id="ARBA00022786"/>
    </source>
</evidence>
<comment type="function">
    <text evidence="4">Involved in ubiquitination and subsequent proteasomal degradation of target proteins. Together with CUL1, RBX1 and a F-box protein, it forms a SCF E3 ubiquitin ligase complex. The functional specificity of this complex depends on the type of F-box protein. In the SCF complex, it serves as an adapter that links the F-box protein to CUL1.</text>
</comment>
<organism evidence="6 7">
    <name type="scientific">Dioscorea cayennensis subsp. rotundata</name>
    <name type="common">White Guinea yam</name>
    <name type="synonym">Dioscorea rotundata</name>
    <dbReference type="NCBI Taxonomy" id="55577"/>
    <lineage>
        <taxon>Eukaryota</taxon>
        <taxon>Viridiplantae</taxon>
        <taxon>Streptophyta</taxon>
        <taxon>Embryophyta</taxon>
        <taxon>Tracheophyta</taxon>
        <taxon>Spermatophyta</taxon>
        <taxon>Magnoliopsida</taxon>
        <taxon>Liliopsida</taxon>
        <taxon>Dioscoreales</taxon>
        <taxon>Dioscoreaceae</taxon>
        <taxon>Dioscorea</taxon>
    </lineage>
</organism>
<sequence>MAENMVTLRSKDNKEFRVKQSTAAQSKLLKSLIDLGCCTDQQTIPIFEVSSHVLQSLIEYCEKHAELSPSHNTDELLKDWDTNFMKTMTEKEDMEFIGYLLIAANYLEVKGLLNLIADDGG</sequence>
<evidence type="ECO:0000313" key="6">
    <source>
        <dbReference type="Proteomes" id="UP001515500"/>
    </source>
</evidence>
<comment type="pathway">
    <text evidence="1 4">Protein modification; protein ubiquitination.</text>
</comment>
<dbReference type="AlphaFoldDB" id="A0AB40B5G6"/>
<name>A0AB40B5G6_DIOCR</name>
<gene>
    <name evidence="7" type="primary">LOC120259053</name>
</gene>
<evidence type="ECO:0000313" key="7">
    <source>
        <dbReference type="RefSeq" id="XP_039122520.1"/>
    </source>
</evidence>
<dbReference type="PANTHER" id="PTHR11165">
    <property type="entry name" value="SKP1"/>
    <property type="match status" value="1"/>
</dbReference>
<dbReference type="SUPFAM" id="SSF81382">
    <property type="entry name" value="Skp1 dimerisation domain-like"/>
    <property type="match status" value="1"/>
</dbReference>
<dbReference type="SMART" id="SM00512">
    <property type="entry name" value="Skp1"/>
    <property type="match status" value="1"/>
</dbReference>
<dbReference type="GO" id="GO:0006511">
    <property type="term" value="P:ubiquitin-dependent protein catabolic process"/>
    <property type="evidence" value="ECO:0007669"/>
    <property type="project" value="InterPro"/>
</dbReference>
<dbReference type="Pfam" id="PF03931">
    <property type="entry name" value="Skp1_POZ"/>
    <property type="match status" value="1"/>
</dbReference>
<evidence type="ECO:0000256" key="2">
    <source>
        <dbReference type="ARBA" id="ARBA00009993"/>
    </source>
</evidence>
<evidence type="ECO:0000256" key="1">
    <source>
        <dbReference type="ARBA" id="ARBA00004906"/>
    </source>
</evidence>
<dbReference type="GO" id="GO:0009867">
    <property type="term" value="P:jasmonic acid mediated signaling pathway"/>
    <property type="evidence" value="ECO:0007669"/>
    <property type="project" value="UniProtKB-ARBA"/>
</dbReference>
<comment type="subunit">
    <text evidence="4">Part of a SCF (SKP1-cullin-F-box) protein ligase complex.</text>
</comment>
<dbReference type="InterPro" id="IPR016897">
    <property type="entry name" value="SKP1"/>
</dbReference>
<dbReference type="Gene3D" id="3.30.710.10">
    <property type="entry name" value="Potassium Channel Kv1.1, Chain A"/>
    <property type="match status" value="1"/>
</dbReference>
<dbReference type="SUPFAM" id="SSF54695">
    <property type="entry name" value="POZ domain"/>
    <property type="match status" value="1"/>
</dbReference>
<dbReference type="PIRSF" id="PIRSF028729">
    <property type="entry name" value="E3_ubiquit_lig_SCF_Skp"/>
    <property type="match status" value="1"/>
</dbReference>
<comment type="similarity">
    <text evidence="2 4">Belongs to the SKP1 family.</text>
</comment>
<dbReference type="InterPro" id="IPR016073">
    <property type="entry name" value="Skp1_comp_POZ"/>
</dbReference>
<dbReference type="InterPro" id="IPR001232">
    <property type="entry name" value="SKP1-like"/>
</dbReference>
<dbReference type="Proteomes" id="UP001515500">
    <property type="component" value="Chromosome 4"/>
</dbReference>
<feature type="domain" description="SKP1 component POZ" evidence="5">
    <location>
        <begin position="4"/>
        <end position="65"/>
    </location>
</feature>
<accession>A0AB40B5G6</accession>